<keyword evidence="3" id="KW-1185">Reference proteome</keyword>
<evidence type="ECO:0000313" key="1">
    <source>
        <dbReference type="EMBL" id="KIN95816.1"/>
    </source>
</evidence>
<accession>A0A0C3JDU9</accession>
<gene>
    <name evidence="1" type="ORF">M404DRAFT_296926</name>
    <name evidence="2" type="ORF">M404DRAFT_509205</name>
</gene>
<protein>
    <submittedName>
        <fullName evidence="1">Uncharacterized protein</fullName>
    </submittedName>
</protein>
<organism evidence="1 3">
    <name type="scientific">Pisolithus tinctorius Marx 270</name>
    <dbReference type="NCBI Taxonomy" id="870435"/>
    <lineage>
        <taxon>Eukaryota</taxon>
        <taxon>Fungi</taxon>
        <taxon>Dikarya</taxon>
        <taxon>Basidiomycota</taxon>
        <taxon>Agaricomycotina</taxon>
        <taxon>Agaricomycetes</taxon>
        <taxon>Agaricomycetidae</taxon>
        <taxon>Boletales</taxon>
        <taxon>Sclerodermatineae</taxon>
        <taxon>Pisolithaceae</taxon>
        <taxon>Pisolithus</taxon>
    </lineage>
</organism>
<dbReference type="AlphaFoldDB" id="A0A0C3JDU9"/>
<dbReference type="Proteomes" id="UP000054217">
    <property type="component" value="Unassembled WGS sequence"/>
</dbReference>
<reference evidence="1 3" key="1">
    <citation type="submission" date="2014-04" db="EMBL/GenBank/DDBJ databases">
        <authorList>
            <consortium name="DOE Joint Genome Institute"/>
            <person name="Kuo A."/>
            <person name="Kohler A."/>
            <person name="Costa M.D."/>
            <person name="Nagy L.G."/>
            <person name="Floudas D."/>
            <person name="Copeland A."/>
            <person name="Barry K.W."/>
            <person name="Cichocki N."/>
            <person name="Veneault-Fourrey C."/>
            <person name="LaButti K."/>
            <person name="Lindquist E.A."/>
            <person name="Lipzen A."/>
            <person name="Lundell T."/>
            <person name="Morin E."/>
            <person name="Murat C."/>
            <person name="Sun H."/>
            <person name="Tunlid A."/>
            <person name="Henrissat B."/>
            <person name="Grigoriev I.V."/>
            <person name="Hibbett D.S."/>
            <person name="Martin F."/>
            <person name="Nordberg H.P."/>
            <person name="Cantor M.N."/>
            <person name="Hua S.X."/>
        </authorList>
    </citation>
    <scope>NUCLEOTIDE SEQUENCE [LARGE SCALE GENOMIC DNA]</scope>
    <source>
        <strain evidence="1 3">Marx 270</strain>
    </source>
</reference>
<dbReference type="EMBL" id="KN831965">
    <property type="protein sequence ID" value="KIO05945.1"/>
    <property type="molecule type" value="Genomic_DNA"/>
</dbReference>
<evidence type="ECO:0000313" key="2">
    <source>
        <dbReference type="EMBL" id="KIO05945.1"/>
    </source>
</evidence>
<dbReference type="EMBL" id="KN832060">
    <property type="protein sequence ID" value="KIN95816.1"/>
    <property type="molecule type" value="Genomic_DNA"/>
</dbReference>
<sequence>MGSVFPEVPEGRRAELLWDSMIYSLPRCQRQTVISFSANTWATARSCRNLHISYSTAASRYAYPDMHEIAGLVGWLACHMEWRLVGESISLVCVRNPDNSCLAYRLFVSN</sequence>
<name>A0A0C3JDU9_PISTI</name>
<reference evidence="1" key="3">
    <citation type="submission" date="2015-02" db="EMBL/GenBank/DDBJ databases">
        <title>Evolutionary Origins and Diversification of the Mycorrhizal Mutualists.</title>
        <authorList>
            <consortium name="DOE Joint Genome Institute"/>
            <consortium name="Mycorrhizal Genomics Consortium"/>
            <person name="Kohler A."/>
            <person name="Kuo A."/>
            <person name="Nagy L.G."/>
            <person name="Floudas D."/>
            <person name="Copeland A."/>
            <person name="Barry K.W."/>
            <person name="Cichocki N."/>
            <person name="Veneault-Fourrey C."/>
            <person name="LaButti K."/>
            <person name="Lindquist E.A."/>
            <person name="Lipzen A."/>
            <person name="Lundell T."/>
            <person name="Morin E."/>
            <person name="Murat C."/>
            <person name="Riley R."/>
            <person name="Ohm R."/>
            <person name="Sun H."/>
            <person name="Tunlid A."/>
            <person name="Henrissat B."/>
            <person name="Grigoriev I.V."/>
            <person name="Hibbett D.S."/>
            <person name="Martin F."/>
        </authorList>
    </citation>
    <scope>NUCLEOTIDE SEQUENCE</scope>
    <source>
        <strain evidence="1">Marx 270</strain>
    </source>
</reference>
<proteinExistence type="predicted"/>
<dbReference type="HOGENOM" id="CLU_2172064_0_0_1"/>
<reference evidence="3" key="2">
    <citation type="submission" date="2015-01" db="EMBL/GenBank/DDBJ databases">
        <title>Evolutionary Origins and Diversification of the Mycorrhizal Mutualists.</title>
        <authorList>
            <consortium name="DOE Joint Genome Institute"/>
            <consortium name="Mycorrhizal Genomics Consortium"/>
            <person name="Kohler A."/>
            <person name="Kuo A."/>
            <person name="Nagy L.G."/>
            <person name="Floudas D."/>
            <person name="Copeland A."/>
            <person name="Barry K.W."/>
            <person name="Cichocki N."/>
            <person name="Veneault-Fourrey C."/>
            <person name="LaButti K."/>
            <person name="Lindquist E.A."/>
            <person name="Lipzen A."/>
            <person name="Lundell T."/>
            <person name="Morin E."/>
            <person name="Murat C."/>
            <person name="Riley R."/>
            <person name="Ohm R."/>
            <person name="Sun H."/>
            <person name="Tunlid A."/>
            <person name="Henrissat B."/>
            <person name="Grigoriev I.V."/>
            <person name="Hibbett D.S."/>
            <person name="Martin F."/>
        </authorList>
    </citation>
    <scope>NUCLEOTIDE SEQUENCE [LARGE SCALE GENOMIC DNA]</scope>
    <source>
        <strain evidence="2 3">Marx 270</strain>
    </source>
</reference>
<evidence type="ECO:0000313" key="3">
    <source>
        <dbReference type="Proteomes" id="UP000054217"/>
    </source>
</evidence>